<dbReference type="VEuPathDB" id="FungiDB:H257_08851"/>
<evidence type="ECO:0000256" key="1">
    <source>
        <dbReference type="SAM" id="MobiDB-lite"/>
    </source>
</evidence>
<sequence>MHPQCPEAIALTQHLLHATQAIIPKAWLPYQDIYLPGHCTASASTYTGLTRPQWQTRSRNPSPNSDHSMIPIYPKCCVLVHMHRLLRTFLPGDTRTRCHPTPLGIYPMSAAVWLTTPLALPHSPTLDTPSCTPRFLARSDIAPTAPYPAPYEPPLVDRCGPPSLLHHLVAPPIHGNTDSHCPPHTGLLLVRCSRRLPGTYASRQPSDCIAPYHSLGPAHPTQFYSIYHISTTLWSKLSTSNHFPIHIGFLTTGTTPGLLTPTHLHWTAALRLLDAIHWLHRPHPQSSEPRLPWILTAPTHCLHWAQIDNPAYDQYVLDSSAYLEATYPTIYLTTTVWKMLTTMAQSTSDWAAALMHLHAPHFHKQWFSAQWATSADTGTPHAPPMWTTFAPPGNSPS</sequence>
<accession>W4GED4</accession>
<dbReference type="EMBL" id="KI913133">
    <property type="protein sequence ID" value="ETV77434.1"/>
    <property type="molecule type" value="Genomic_DNA"/>
</dbReference>
<proteinExistence type="predicted"/>
<dbReference type="RefSeq" id="XP_009833221.1">
    <property type="nucleotide sequence ID" value="XM_009834919.1"/>
</dbReference>
<gene>
    <name evidence="2" type="ORF">H257_08851</name>
</gene>
<reference evidence="2" key="1">
    <citation type="submission" date="2013-12" db="EMBL/GenBank/DDBJ databases">
        <title>The Genome Sequence of Aphanomyces astaci APO3.</title>
        <authorList>
            <consortium name="The Broad Institute Genomics Platform"/>
            <person name="Russ C."/>
            <person name="Tyler B."/>
            <person name="van West P."/>
            <person name="Dieguez-Uribeondo J."/>
            <person name="Young S.K."/>
            <person name="Zeng Q."/>
            <person name="Gargeya S."/>
            <person name="Fitzgerald M."/>
            <person name="Abouelleil A."/>
            <person name="Alvarado L."/>
            <person name="Chapman S.B."/>
            <person name="Gainer-Dewar J."/>
            <person name="Goldberg J."/>
            <person name="Griggs A."/>
            <person name="Gujja S."/>
            <person name="Hansen M."/>
            <person name="Howarth C."/>
            <person name="Imamovic A."/>
            <person name="Ireland A."/>
            <person name="Larimer J."/>
            <person name="McCowan C."/>
            <person name="Murphy C."/>
            <person name="Pearson M."/>
            <person name="Poon T.W."/>
            <person name="Priest M."/>
            <person name="Roberts A."/>
            <person name="Saif S."/>
            <person name="Shea T."/>
            <person name="Sykes S."/>
            <person name="Wortman J."/>
            <person name="Nusbaum C."/>
            <person name="Birren B."/>
        </authorList>
    </citation>
    <scope>NUCLEOTIDE SEQUENCE [LARGE SCALE GENOMIC DNA]</scope>
    <source>
        <strain evidence="2">APO3</strain>
    </source>
</reference>
<organism evidence="2">
    <name type="scientific">Aphanomyces astaci</name>
    <name type="common">Crayfish plague agent</name>
    <dbReference type="NCBI Taxonomy" id="112090"/>
    <lineage>
        <taxon>Eukaryota</taxon>
        <taxon>Sar</taxon>
        <taxon>Stramenopiles</taxon>
        <taxon>Oomycota</taxon>
        <taxon>Saprolegniomycetes</taxon>
        <taxon>Saprolegniales</taxon>
        <taxon>Verrucalvaceae</taxon>
        <taxon>Aphanomyces</taxon>
    </lineage>
</organism>
<name>W4GED4_APHAT</name>
<dbReference type="AlphaFoldDB" id="W4GED4"/>
<dbReference type="GeneID" id="20810847"/>
<protein>
    <submittedName>
        <fullName evidence="2">Uncharacterized protein</fullName>
    </submittedName>
</protein>
<feature type="region of interest" description="Disordered" evidence="1">
    <location>
        <begin position="378"/>
        <end position="397"/>
    </location>
</feature>
<evidence type="ECO:0000313" key="2">
    <source>
        <dbReference type="EMBL" id="ETV77434.1"/>
    </source>
</evidence>